<accession>A0ABV6VAI3</accession>
<dbReference type="InterPro" id="IPR025159">
    <property type="entry name" value="AbiEi_N"/>
</dbReference>
<gene>
    <name evidence="2" type="ORF">ACEZDG_15325</name>
</gene>
<keyword evidence="3" id="KW-1185">Reference proteome</keyword>
<dbReference type="EMBL" id="JBHEZX010000006">
    <property type="protein sequence ID" value="MFC1410638.1"/>
    <property type="molecule type" value="Genomic_DNA"/>
</dbReference>
<organism evidence="2 3">
    <name type="scientific">Streptacidiphilus alkalitolerans</name>
    <dbReference type="NCBI Taxonomy" id="3342712"/>
    <lineage>
        <taxon>Bacteria</taxon>
        <taxon>Bacillati</taxon>
        <taxon>Actinomycetota</taxon>
        <taxon>Actinomycetes</taxon>
        <taxon>Kitasatosporales</taxon>
        <taxon>Streptomycetaceae</taxon>
        <taxon>Streptacidiphilus</taxon>
    </lineage>
</organism>
<comment type="caution">
    <text evidence="2">The sequence shown here is derived from an EMBL/GenBank/DDBJ whole genome shotgun (WGS) entry which is preliminary data.</text>
</comment>
<evidence type="ECO:0000259" key="1">
    <source>
        <dbReference type="Pfam" id="PF13338"/>
    </source>
</evidence>
<reference evidence="2 3" key="1">
    <citation type="submission" date="2024-09" db="EMBL/GenBank/DDBJ databases">
        <authorList>
            <person name="Lee S.D."/>
        </authorList>
    </citation>
    <scope>NUCLEOTIDE SEQUENCE [LARGE SCALE GENOMIC DNA]</scope>
    <source>
        <strain evidence="2 3">N1-1</strain>
    </source>
</reference>
<dbReference type="RefSeq" id="WP_380508717.1">
    <property type="nucleotide sequence ID" value="NZ_JBHEZX010000006.1"/>
</dbReference>
<name>A0ABV6VAI3_9ACTN</name>
<sequence length="315" mass="34254">MNSSCTSNSTSTTLTALARRQGGVVLRRQAQQAGLTRDQVRGLVQRGRWQALHQGVYLTGGFAPDRPPPLLARLWAAHLRCGPSSVIALGAAARVQRLAGLPPEMPYVDVLLPRGRHPRPDLRLRLHIAALAPGEVVRLRGLPVTAPARTLADLLLRIPEDQALSLLDSALHQGVLPDLAEVDRAVRYRPGADRARCLLPLADGRAASALESVSRLDCIRGGVPPDDLKYRLLDGRGRQLARTDFCWHRGLRRPLLGDADGRGGGGSSGGRRLPPGDYRLLRFTWADASEPGRVAGLVRTALEELRIRPRPARSR</sequence>
<evidence type="ECO:0000313" key="2">
    <source>
        <dbReference type="EMBL" id="MFC1410638.1"/>
    </source>
</evidence>
<dbReference type="Pfam" id="PF13338">
    <property type="entry name" value="AbiEi_4"/>
    <property type="match status" value="1"/>
</dbReference>
<dbReference type="Proteomes" id="UP001592582">
    <property type="component" value="Unassembled WGS sequence"/>
</dbReference>
<proteinExistence type="predicted"/>
<protein>
    <submittedName>
        <fullName evidence="2">Type IV toxin-antitoxin system AbiEi family antitoxin domain-containing protein</fullName>
    </submittedName>
</protein>
<evidence type="ECO:0000313" key="3">
    <source>
        <dbReference type="Proteomes" id="UP001592582"/>
    </source>
</evidence>
<feature type="domain" description="AbiEi antitoxin N-terminal" evidence="1">
    <location>
        <begin position="14"/>
        <end position="58"/>
    </location>
</feature>